<evidence type="ECO:0000256" key="6">
    <source>
        <dbReference type="SAM" id="Phobius"/>
    </source>
</evidence>
<dbReference type="Pfam" id="PF03348">
    <property type="entry name" value="Serinc"/>
    <property type="match status" value="3"/>
</dbReference>
<dbReference type="PANTHER" id="PTHR10383">
    <property type="entry name" value="SERINE INCORPORATOR"/>
    <property type="match status" value="1"/>
</dbReference>
<gene>
    <name evidence="7" type="ORF">MUK42_25660</name>
</gene>
<protein>
    <submittedName>
        <fullName evidence="7">Serine incorporator (Serinc)</fullName>
    </submittedName>
</protein>
<reference evidence="7" key="1">
    <citation type="submission" date="2022-05" db="EMBL/GenBank/DDBJ databases">
        <title>The Musa troglodytarum L. genome provides insights into the mechanism of non-climacteric behaviour and enrichment of carotenoids.</title>
        <authorList>
            <person name="Wang J."/>
        </authorList>
    </citation>
    <scope>NUCLEOTIDE SEQUENCE</scope>
    <source>
        <tissue evidence="7">Leaf</tissue>
    </source>
</reference>
<feature type="transmembrane region" description="Helical" evidence="6">
    <location>
        <begin position="223"/>
        <end position="241"/>
    </location>
</feature>
<feature type="transmembrane region" description="Helical" evidence="6">
    <location>
        <begin position="171"/>
        <end position="190"/>
    </location>
</feature>
<proteinExistence type="inferred from homology"/>
<organism evidence="7 8">
    <name type="scientific">Musa troglodytarum</name>
    <name type="common">fe'i banana</name>
    <dbReference type="NCBI Taxonomy" id="320322"/>
    <lineage>
        <taxon>Eukaryota</taxon>
        <taxon>Viridiplantae</taxon>
        <taxon>Streptophyta</taxon>
        <taxon>Embryophyta</taxon>
        <taxon>Tracheophyta</taxon>
        <taxon>Spermatophyta</taxon>
        <taxon>Magnoliopsida</taxon>
        <taxon>Liliopsida</taxon>
        <taxon>Zingiberales</taxon>
        <taxon>Musaceae</taxon>
        <taxon>Musa</taxon>
    </lineage>
</organism>
<feature type="transmembrane region" description="Helical" evidence="6">
    <location>
        <begin position="360"/>
        <end position="382"/>
    </location>
</feature>
<name>A0A9E7LDG3_9LILI</name>
<dbReference type="InterPro" id="IPR005016">
    <property type="entry name" value="TDE1/TMS"/>
</dbReference>
<keyword evidence="3 6" id="KW-0812">Transmembrane</keyword>
<feature type="transmembrane region" description="Helical" evidence="6">
    <location>
        <begin position="316"/>
        <end position="339"/>
    </location>
</feature>
<evidence type="ECO:0000256" key="2">
    <source>
        <dbReference type="ARBA" id="ARBA00006665"/>
    </source>
</evidence>
<keyword evidence="4 6" id="KW-1133">Transmembrane helix</keyword>
<evidence type="ECO:0000313" key="8">
    <source>
        <dbReference type="Proteomes" id="UP001055439"/>
    </source>
</evidence>
<comment type="subcellular location">
    <subcellularLocation>
        <location evidence="1">Membrane</location>
        <topology evidence="1">Multi-pass membrane protein</topology>
    </subcellularLocation>
</comment>
<comment type="similarity">
    <text evidence="2">Belongs to the TDE1 family.</text>
</comment>
<dbReference type="OrthoDB" id="5963193at2759"/>
<dbReference type="Proteomes" id="UP001055439">
    <property type="component" value="Chromosome 9"/>
</dbReference>
<evidence type="ECO:0000256" key="3">
    <source>
        <dbReference type="ARBA" id="ARBA00022692"/>
    </source>
</evidence>
<accession>A0A9E7LDG3</accession>
<dbReference type="GO" id="GO:0016020">
    <property type="term" value="C:membrane"/>
    <property type="evidence" value="ECO:0007669"/>
    <property type="project" value="UniProtKB-SubCell"/>
</dbReference>
<dbReference type="PANTHER" id="PTHR10383:SF63">
    <property type="entry name" value="OS01G0179800 PROTEIN"/>
    <property type="match status" value="1"/>
</dbReference>
<evidence type="ECO:0000256" key="4">
    <source>
        <dbReference type="ARBA" id="ARBA00022989"/>
    </source>
</evidence>
<dbReference type="AlphaFoldDB" id="A0A9E7LDG3"/>
<keyword evidence="5 6" id="KW-0472">Membrane</keyword>
<feature type="transmembrane region" description="Helical" evidence="6">
    <location>
        <begin position="402"/>
        <end position="427"/>
    </location>
</feature>
<evidence type="ECO:0000256" key="5">
    <source>
        <dbReference type="ARBA" id="ARBA00023136"/>
    </source>
</evidence>
<keyword evidence="8" id="KW-1185">Reference proteome</keyword>
<dbReference type="EMBL" id="CP097511">
    <property type="protein sequence ID" value="URE46640.1"/>
    <property type="molecule type" value="Genomic_DNA"/>
</dbReference>
<evidence type="ECO:0000313" key="7">
    <source>
        <dbReference type="EMBL" id="URE46640.1"/>
    </source>
</evidence>
<evidence type="ECO:0000256" key="1">
    <source>
        <dbReference type="ARBA" id="ARBA00004141"/>
    </source>
</evidence>
<feature type="transmembrane region" description="Helical" evidence="6">
    <location>
        <begin position="448"/>
        <end position="467"/>
    </location>
</feature>
<sequence>MEVQLMDCGSAGPLDPRPVAGDVTGKSPVTSCSLQAMADLRLYILELAGSTRSTSEIRFLQRGRLRNSTGDWIPSGGWKASATTSHLPLSPSPSPKGVFHLPLSVINWMQATRSAERSKTAKRINVMTNAAMEELCSSDDNNSSSSGRERYTEFMGDSCCARYCLGPNPSIARFIYALIFLVTCLLAWTIRDYGRNALSELQRTKKLEDSRNFWHSEWWPAKIIIWIGFMVVPFFLPSAFIQLYGKFAHFGAGAFLMIQLISPIPSDGTLIRSVCGIHLGNYLDVYLVCAQFILQAQYPFHHLDFGASTTHDTCIYAFQGFLAPGLMGMYIVYLCWSAIRSEPLTEICNKKAAVATSADWLIIVSFVIAVLAIVIATFSTGIDSKCLQFRKTEADSDDDVPYGYGFFHFVFAMGAMYFAMLFVGWNAHNTMQKWTIDVGWVSTWVRIVNEWVAILVYIWMLVAPLVWKSRTQADSV</sequence>